<protein>
    <submittedName>
        <fullName evidence="5">MarR family winged helix-turn-helix transcriptional regulator</fullName>
    </submittedName>
</protein>
<name>A0ABW0MCW7_9BURK</name>
<accession>A0ABW0MCW7</accession>
<reference evidence="6" key="1">
    <citation type="journal article" date="2019" name="Int. J. Syst. Evol. Microbiol.">
        <title>The Global Catalogue of Microorganisms (GCM) 10K type strain sequencing project: providing services to taxonomists for standard genome sequencing and annotation.</title>
        <authorList>
            <consortium name="The Broad Institute Genomics Platform"/>
            <consortium name="The Broad Institute Genome Sequencing Center for Infectious Disease"/>
            <person name="Wu L."/>
            <person name="Ma J."/>
        </authorList>
    </citation>
    <scope>NUCLEOTIDE SEQUENCE [LARGE SCALE GENOMIC DNA]</scope>
    <source>
        <strain evidence="6">JCM 17066</strain>
    </source>
</reference>
<sequence length="150" mass="16529">MSTAPMKLSCHCGTIRQAARGITALYDEFLLPHGIKVTQFTLLMTIKTRKESSTGDLASALLLDSTTLSRTLATLKKMELVDVRPGADLRVRLWCLTDGGKSLLAACEKDWKKAQDKVSRIFGRQSIEQLDRNIYELSTKIAADGIVLSS</sequence>
<proteinExistence type="predicted"/>
<evidence type="ECO:0000256" key="2">
    <source>
        <dbReference type="ARBA" id="ARBA00023125"/>
    </source>
</evidence>
<feature type="domain" description="HTH marR-type" evidence="4">
    <location>
        <begin position="28"/>
        <end position="130"/>
    </location>
</feature>
<comment type="caution">
    <text evidence="5">The sequence shown here is derived from an EMBL/GenBank/DDBJ whole genome shotgun (WGS) entry which is preliminary data.</text>
</comment>
<dbReference type="PANTHER" id="PTHR42756:SF1">
    <property type="entry name" value="TRANSCRIPTIONAL REPRESSOR OF EMRAB OPERON"/>
    <property type="match status" value="1"/>
</dbReference>
<dbReference type="SMART" id="SM00347">
    <property type="entry name" value="HTH_MARR"/>
    <property type="match status" value="1"/>
</dbReference>
<dbReference type="InterPro" id="IPR036388">
    <property type="entry name" value="WH-like_DNA-bd_sf"/>
</dbReference>
<dbReference type="Proteomes" id="UP001596045">
    <property type="component" value="Unassembled WGS sequence"/>
</dbReference>
<dbReference type="InterPro" id="IPR036390">
    <property type="entry name" value="WH_DNA-bd_sf"/>
</dbReference>
<dbReference type="Gene3D" id="1.10.10.10">
    <property type="entry name" value="Winged helix-like DNA-binding domain superfamily/Winged helix DNA-binding domain"/>
    <property type="match status" value="1"/>
</dbReference>
<dbReference type="RefSeq" id="WP_378999900.1">
    <property type="nucleotide sequence ID" value="NZ_JBHSMT010000029.1"/>
</dbReference>
<evidence type="ECO:0000256" key="1">
    <source>
        <dbReference type="ARBA" id="ARBA00023015"/>
    </source>
</evidence>
<keyword evidence="2" id="KW-0238">DNA-binding</keyword>
<dbReference type="PANTHER" id="PTHR42756">
    <property type="entry name" value="TRANSCRIPTIONAL REGULATOR, MARR"/>
    <property type="match status" value="1"/>
</dbReference>
<keyword evidence="6" id="KW-1185">Reference proteome</keyword>
<gene>
    <name evidence="5" type="ORF">ACFPM8_19070</name>
</gene>
<dbReference type="InterPro" id="IPR000835">
    <property type="entry name" value="HTH_MarR-typ"/>
</dbReference>
<evidence type="ECO:0000313" key="5">
    <source>
        <dbReference type="EMBL" id="MFC5476069.1"/>
    </source>
</evidence>
<organism evidence="5 6">
    <name type="scientific">Paraherbaspirillum soli</name>
    <dbReference type="NCBI Taxonomy" id="631222"/>
    <lineage>
        <taxon>Bacteria</taxon>
        <taxon>Pseudomonadati</taxon>
        <taxon>Pseudomonadota</taxon>
        <taxon>Betaproteobacteria</taxon>
        <taxon>Burkholderiales</taxon>
        <taxon>Oxalobacteraceae</taxon>
        <taxon>Paraherbaspirillum</taxon>
    </lineage>
</organism>
<keyword evidence="3" id="KW-0804">Transcription</keyword>
<dbReference type="Pfam" id="PF12802">
    <property type="entry name" value="MarR_2"/>
    <property type="match status" value="1"/>
</dbReference>
<keyword evidence="1" id="KW-0805">Transcription regulation</keyword>
<evidence type="ECO:0000259" key="4">
    <source>
        <dbReference type="SMART" id="SM00347"/>
    </source>
</evidence>
<evidence type="ECO:0000256" key="3">
    <source>
        <dbReference type="ARBA" id="ARBA00023163"/>
    </source>
</evidence>
<dbReference type="SUPFAM" id="SSF46785">
    <property type="entry name" value="Winged helix' DNA-binding domain"/>
    <property type="match status" value="1"/>
</dbReference>
<dbReference type="EMBL" id="JBHSMT010000029">
    <property type="protein sequence ID" value="MFC5476069.1"/>
    <property type="molecule type" value="Genomic_DNA"/>
</dbReference>
<evidence type="ECO:0000313" key="6">
    <source>
        <dbReference type="Proteomes" id="UP001596045"/>
    </source>
</evidence>